<evidence type="ECO:0000313" key="9">
    <source>
        <dbReference type="EMBL" id="ANE48500.1"/>
    </source>
</evidence>
<feature type="domain" description="HAMP" evidence="8">
    <location>
        <begin position="303"/>
        <end position="355"/>
    </location>
</feature>
<dbReference type="InterPro" id="IPR003594">
    <property type="entry name" value="HATPase_dom"/>
</dbReference>
<dbReference type="GO" id="GO:0000155">
    <property type="term" value="F:phosphorelay sensor kinase activity"/>
    <property type="evidence" value="ECO:0007669"/>
    <property type="project" value="InterPro"/>
</dbReference>
<keyword evidence="3" id="KW-0597">Phosphoprotein</keyword>
<dbReference type="PROSITE" id="PS50885">
    <property type="entry name" value="HAMP"/>
    <property type="match status" value="1"/>
</dbReference>
<keyword evidence="4" id="KW-0808">Transferase</keyword>
<keyword evidence="10" id="KW-1185">Reference proteome</keyword>
<dbReference type="EMBL" id="CP011388">
    <property type="protein sequence ID" value="ANE48500.1"/>
    <property type="molecule type" value="Genomic_DNA"/>
</dbReference>
<dbReference type="InterPro" id="IPR050640">
    <property type="entry name" value="Bact_2-comp_sensor_kinase"/>
</dbReference>
<dbReference type="PATRIC" id="fig|1178515.4.peg.4443"/>
<comment type="subcellular location">
    <subcellularLocation>
        <location evidence="1">Cell membrane</location>
        <topology evidence="1">Multi-pass membrane protein</topology>
    </subcellularLocation>
</comment>
<dbReference type="Pfam" id="PF06580">
    <property type="entry name" value="His_kinase"/>
    <property type="match status" value="1"/>
</dbReference>
<reference evidence="9 10" key="1">
    <citation type="submission" date="2015-01" db="EMBL/GenBank/DDBJ databases">
        <title>Paenibacillus swuensis/DY6/whole genome sequencing.</title>
        <authorList>
            <person name="Kim M.K."/>
            <person name="Srinivasan S."/>
            <person name="Lee J.-J."/>
        </authorList>
    </citation>
    <scope>NUCLEOTIDE SEQUENCE [LARGE SCALE GENOMIC DNA]</scope>
    <source>
        <strain evidence="9 10">DY6</strain>
    </source>
</reference>
<dbReference type="Gene3D" id="3.30.565.10">
    <property type="entry name" value="Histidine kinase-like ATPase, C-terminal domain"/>
    <property type="match status" value="1"/>
</dbReference>
<evidence type="ECO:0000256" key="3">
    <source>
        <dbReference type="ARBA" id="ARBA00022553"/>
    </source>
</evidence>
<name>A0A172TNA1_9BACL</name>
<keyword evidence="7" id="KW-1133">Transmembrane helix</keyword>
<evidence type="ECO:0000256" key="7">
    <source>
        <dbReference type="SAM" id="Phobius"/>
    </source>
</evidence>
<dbReference type="PANTHER" id="PTHR34220">
    <property type="entry name" value="SENSOR HISTIDINE KINASE YPDA"/>
    <property type="match status" value="1"/>
</dbReference>
<organism evidence="9 10">
    <name type="scientific">Paenibacillus swuensis</name>
    <dbReference type="NCBI Taxonomy" id="1178515"/>
    <lineage>
        <taxon>Bacteria</taxon>
        <taxon>Bacillati</taxon>
        <taxon>Bacillota</taxon>
        <taxon>Bacilli</taxon>
        <taxon>Bacillales</taxon>
        <taxon>Paenibacillaceae</taxon>
        <taxon>Paenibacillus</taxon>
    </lineage>
</organism>
<dbReference type="SUPFAM" id="SSF158472">
    <property type="entry name" value="HAMP domain-like"/>
    <property type="match status" value="1"/>
</dbReference>
<dbReference type="STRING" id="1178515.SY83_21920"/>
<evidence type="ECO:0000256" key="2">
    <source>
        <dbReference type="ARBA" id="ARBA00022475"/>
    </source>
</evidence>
<dbReference type="InterPro" id="IPR010559">
    <property type="entry name" value="Sig_transdc_His_kin_internal"/>
</dbReference>
<dbReference type="KEGG" id="pswu:SY83_21920"/>
<keyword evidence="7" id="KW-0812">Transmembrane</keyword>
<evidence type="ECO:0000256" key="6">
    <source>
        <dbReference type="ARBA" id="ARBA00023136"/>
    </source>
</evidence>
<dbReference type="RefSeq" id="WP_068610428.1">
    <property type="nucleotide sequence ID" value="NZ_CP011388.1"/>
</dbReference>
<dbReference type="SMART" id="SM00304">
    <property type="entry name" value="HAMP"/>
    <property type="match status" value="1"/>
</dbReference>
<dbReference type="OrthoDB" id="2521939at2"/>
<evidence type="ECO:0000256" key="5">
    <source>
        <dbReference type="ARBA" id="ARBA00022777"/>
    </source>
</evidence>
<evidence type="ECO:0000259" key="8">
    <source>
        <dbReference type="PROSITE" id="PS50885"/>
    </source>
</evidence>
<dbReference type="SMART" id="SM00387">
    <property type="entry name" value="HATPase_c"/>
    <property type="match status" value="1"/>
</dbReference>
<sequence length="570" mass="64964">MFRLNTFSRTLILLLFIFMTFAMMFWYSNAISMKVTRQQIQELNLNRLSNFLREIDEEANRLVSMAITIARDPYIQSLQVPMDLTIYNEITSVNAVEQKLTLQPISSKWKSQLSVFYPQTNRFVSNDPTLRSFPFELTNPAWSYQEQTWNGIPSTPVFAYSLIEPYFAVHDESQIQQVTQIAIPSKTLSSMLRKLNSSHDGGSFFFLPETNKVIADVVDERVESFQTYLSRTNPQQLHNTTLKVQGETYLVNALYSSKLKLFLIDYVPIKRILAPITDSRNTSYLIAAILLGVSIAAALLLYRYIQIPVRDLLLGAKRMRQGDYSVRLSSPSGNEFGYVLESFNLMAEEVQQLVEKVHTEQIYSREAKLKQLQSQINPHFLYNCLYYITNMASMGNNKAVTAMSLNLGDYYRYTTRNENQSVRLTDELKLVTNYLKIQQLRTERLIFSVEVPDVMQEQLIPRLLLQPVVENAVIHGIEPVPGEGTIQIRGYREGGSYFLTVMDDGAGLSEEEAALLNKQIRNTDISDAGCGLSNVHQRLVLKYGEEAGITVTSLTDGGCLFILQWPAVEL</sequence>
<gene>
    <name evidence="9" type="ORF">SY83_21920</name>
</gene>
<evidence type="ECO:0000256" key="4">
    <source>
        <dbReference type="ARBA" id="ARBA00022679"/>
    </source>
</evidence>
<dbReference type="InterPro" id="IPR036890">
    <property type="entry name" value="HATPase_C_sf"/>
</dbReference>
<dbReference type="Pfam" id="PF02518">
    <property type="entry name" value="HATPase_c"/>
    <property type="match status" value="1"/>
</dbReference>
<keyword evidence="6 7" id="KW-0472">Membrane</keyword>
<keyword evidence="2" id="KW-1003">Cell membrane</keyword>
<feature type="transmembrane region" description="Helical" evidence="7">
    <location>
        <begin position="284"/>
        <end position="305"/>
    </location>
</feature>
<protein>
    <recommendedName>
        <fullName evidence="8">HAMP domain-containing protein</fullName>
    </recommendedName>
</protein>
<proteinExistence type="predicted"/>
<keyword evidence="5" id="KW-0418">Kinase</keyword>
<accession>A0A172TNA1</accession>
<dbReference type="AlphaFoldDB" id="A0A172TNA1"/>
<dbReference type="Pfam" id="PF00672">
    <property type="entry name" value="HAMP"/>
    <property type="match status" value="1"/>
</dbReference>
<dbReference type="CDD" id="cd06225">
    <property type="entry name" value="HAMP"/>
    <property type="match status" value="1"/>
</dbReference>
<evidence type="ECO:0000313" key="10">
    <source>
        <dbReference type="Proteomes" id="UP000076927"/>
    </source>
</evidence>
<dbReference type="SUPFAM" id="SSF55874">
    <property type="entry name" value="ATPase domain of HSP90 chaperone/DNA topoisomerase II/histidine kinase"/>
    <property type="match status" value="1"/>
</dbReference>
<dbReference type="GO" id="GO:0005886">
    <property type="term" value="C:plasma membrane"/>
    <property type="evidence" value="ECO:0007669"/>
    <property type="project" value="UniProtKB-SubCell"/>
</dbReference>
<evidence type="ECO:0000256" key="1">
    <source>
        <dbReference type="ARBA" id="ARBA00004651"/>
    </source>
</evidence>
<dbReference type="Proteomes" id="UP000076927">
    <property type="component" value="Chromosome"/>
</dbReference>
<dbReference type="PANTHER" id="PTHR34220:SF7">
    <property type="entry name" value="SENSOR HISTIDINE KINASE YPDA"/>
    <property type="match status" value="1"/>
</dbReference>
<dbReference type="Gene3D" id="6.10.340.10">
    <property type="match status" value="1"/>
</dbReference>
<dbReference type="InterPro" id="IPR003660">
    <property type="entry name" value="HAMP_dom"/>
</dbReference>